<dbReference type="PROSITE" id="PS00036">
    <property type="entry name" value="BZIP_BASIC"/>
    <property type="match status" value="1"/>
</dbReference>
<dbReference type="SUPFAM" id="SSF57959">
    <property type="entry name" value="Leucine zipper domain"/>
    <property type="match status" value="1"/>
</dbReference>
<feature type="domain" description="BZIP" evidence="3">
    <location>
        <begin position="210"/>
        <end position="224"/>
    </location>
</feature>
<evidence type="ECO:0000256" key="1">
    <source>
        <dbReference type="SAM" id="Coils"/>
    </source>
</evidence>
<reference evidence="4" key="1">
    <citation type="submission" date="2023-03" db="EMBL/GenBank/DDBJ databases">
        <title>Mating type loci evolution in Malassezia.</title>
        <authorList>
            <person name="Coelho M.A."/>
        </authorList>
    </citation>
    <scope>NUCLEOTIDE SEQUENCE</scope>
    <source>
        <strain evidence="4">CBS 11721</strain>
    </source>
</reference>
<evidence type="ECO:0000313" key="4">
    <source>
        <dbReference type="EMBL" id="WFD36155.1"/>
    </source>
</evidence>
<feature type="compositionally biased region" description="Polar residues" evidence="2">
    <location>
        <begin position="72"/>
        <end position="82"/>
    </location>
</feature>
<dbReference type="GO" id="GO:0003700">
    <property type="term" value="F:DNA-binding transcription factor activity"/>
    <property type="evidence" value="ECO:0007669"/>
    <property type="project" value="InterPro"/>
</dbReference>
<proteinExistence type="predicted"/>
<evidence type="ECO:0000313" key="5">
    <source>
        <dbReference type="Proteomes" id="UP001219933"/>
    </source>
</evidence>
<dbReference type="AlphaFoldDB" id="A0AAF0EW62"/>
<dbReference type="InterPro" id="IPR046347">
    <property type="entry name" value="bZIP_sf"/>
</dbReference>
<accession>A0AAF0EW62</accession>
<protein>
    <recommendedName>
        <fullName evidence="3">BZIP domain-containing protein</fullName>
    </recommendedName>
</protein>
<sequence length="260" mass="28753">MDDNMSTLFPKLEWDVPLDIPPDVKPGADLPFDLGLSLPSAVPGPGSLEGSEWSDASPTLGDSLFSLDFDTSEASPLDQSVVTPEEPPIKRARISQDFTLFPDAEPSISAGRQDSHASVLSLLEGLDNAQPQRRATEPSASPEKLMSASVPMPARSETGRRRRRDASDLLPLDAPVQPRRYLTQSATSRRDAPCEEIDSSSDQADARSQKRLSNTLAARRSRHRKAEELKRLYETIESLREEVAMWRGRYEELSAIKRAE</sequence>
<dbReference type="CDD" id="cd12193">
    <property type="entry name" value="bZIP_GCN4"/>
    <property type="match status" value="1"/>
</dbReference>
<keyword evidence="5" id="KW-1185">Reference proteome</keyword>
<gene>
    <name evidence="4" type="ORF">MCUN1_003031</name>
</gene>
<name>A0AAF0EW62_9BASI</name>
<organism evidence="4 5">
    <name type="scientific">Malassezia cuniculi</name>
    <dbReference type="NCBI Taxonomy" id="948313"/>
    <lineage>
        <taxon>Eukaryota</taxon>
        <taxon>Fungi</taxon>
        <taxon>Dikarya</taxon>
        <taxon>Basidiomycota</taxon>
        <taxon>Ustilaginomycotina</taxon>
        <taxon>Malasseziomycetes</taxon>
        <taxon>Malasseziales</taxon>
        <taxon>Malasseziaceae</taxon>
        <taxon>Malassezia</taxon>
    </lineage>
</organism>
<evidence type="ECO:0000256" key="2">
    <source>
        <dbReference type="SAM" id="MobiDB-lite"/>
    </source>
</evidence>
<feature type="region of interest" description="Disordered" evidence="2">
    <location>
        <begin position="40"/>
        <end position="59"/>
    </location>
</feature>
<dbReference type="Gene3D" id="3.30.160.60">
    <property type="entry name" value="Classic Zinc Finger"/>
    <property type="match status" value="1"/>
</dbReference>
<keyword evidence="1" id="KW-0175">Coiled coil</keyword>
<evidence type="ECO:0000259" key="3">
    <source>
        <dbReference type="PROSITE" id="PS00036"/>
    </source>
</evidence>
<feature type="region of interest" description="Disordered" evidence="2">
    <location>
        <begin position="64"/>
        <end position="222"/>
    </location>
</feature>
<dbReference type="InterPro" id="IPR004827">
    <property type="entry name" value="bZIP"/>
</dbReference>
<dbReference type="Proteomes" id="UP001219933">
    <property type="component" value="Chromosome 4"/>
</dbReference>
<feature type="coiled-coil region" evidence="1">
    <location>
        <begin position="222"/>
        <end position="256"/>
    </location>
</feature>
<dbReference type="EMBL" id="CP119880">
    <property type="protein sequence ID" value="WFD36155.1"/>
    <property type="molecule type" value="Genomic_DNA"/>
</dbReference>